<reference evidence="7 8" key="1">
    <citation type="submission" date="2018-10" db="EMBL/GenBank/DDBJ databases">
        <title>Robbsia sp. DHC34, isolated from soil.</title>
        <authorList>
            <person name="Gao Z.-H."/>
            <person name="Qiu L.-H."/>
        </authorList>
    </citation>
    <scope>NUCLEOTIDE SEQUENCE [LARGE SCALE GENOMIC DNA]</scope>
    <source>
        <strain evidence="7 8">DHC34</strain>
    </source>
</reference>
<proteinExistence type="predicted"/>
<accession>A0A494YB19</accession>
<dbReference type="InterPro" id="IPR003439">
    <property type="entry name" value="ABC_transporter-like_ATP-bd"/>
</dbReference>
<keyword evidence="4" id="KW-0547">Nucleotide-binding</keyword>
<dbReference type="PANTHER" id="PTHR45772">
    <property type="entry name" value="CONSERVED COMPONENT OF ABC TRANSPORTER FOR NATURAL AMINO ACIDS-RELATED"/>
    <property type="match status" value="1"/>
</dbReference>
<name>A0A494YB19_9BURK</name>
<comment type="caution">
    <text evidence="7">The sequence shown here is derived from an EMBL/GenBank/DDBJ whole genome shotgun (WGS) entry which is preliminary data.</text>
</comment>
<evidence type="ECO:0000313" key="8">
    <source>
        <dbReference type="Proteomes" id="UP000270342"/>
    </source>
</evidence>
<dbReference type="SUPFAM" id="SSF52540">
    <property type="entry name" value="P-loop containing nucleoside triphosphate hydrolases"/>
    <property type="match status" value="1"/>
</dbReference>
<dbReference type="InterPro" id="IPR003593">
    <property type="entry name" value="AAA+_ATPase"/>
</dbReference>
<dbReference type="GO" id="GO:0016887">
    <property type="term" value="F:ATP hydrolysis activity"/>
    <property type="evidence" value="ECO:0007669"/>
    <property type="project" value="InterPro"/>
</dbReference>
<feature type="domain" description="ABC transporter" evidence="6">
    <location>
        <begin position="9"/>
        <end position="242"/>
    </location>
</feature>
<dbReference type="GO" id="GO:0015808">
    <property type="term" value="P:L-alanine transport"/>
    <property type="evidence" value="ECO:0007669"/>
    <property type="project" value="TreeGrafter"/>
</dbReference>
<dbReference type="AlphaFoldDB" id="A0A494YB19"/>
<dbReference type="GO" id="GO:0015192">
    <property type="term" value="F:L-phenylalanine transmembrane transporter activity"/>
    <property type="evidence" value="ECO:0007669"/>
    <property type="project" value="TreeGrafter"/>
</dbReference>
<dbReference type="Pfam" id="PF12399">
    <property type="entry name" value="BCA_ABC_TP_C"/>
    <property type="match status" value="1"/>
</dbReference>
<keyword evidence="8" id="KW-1185">Reference proteome</keyword>
<dbReference type="GO" id="GO:1903805">
    <property type="term" value="P:L-valine import across plasma membrane"/>
    <property type="evidence" value="ECO:0007669"/>
    <property type="project" value="TreeGrafter"/>
</dbReference>
<gene>
    <name evidence="7" type="ORF">D7S86_01605</name>
</gene>
<protein>
    <submittedName>
        <fullName evidence="7">ABC transporter ATP-binding protein</fullName>
    </submittedName>
</protein>
<keyword evidence="5 7" id="KW-0067">ATP-binding</keyword>
<evidence type="ECO:0000256" key="2">
    <source>
        <dbReference type="ARBA" id="ARBA00022475"/>
    </source>
</evidence>
<keyword evidence="3" id="KW-0997">Cell inner membrane</keyword>
<evidence type="ECO:0000256" key="3">
    <source>
        <dbReference type="ARBA" id="ARBA00022519"/>
    </source>
</evidence>
<evidence type="ECO:0000256" key="5">
    <source>
        <dbReference type="ARBA" id="ARBA00022840"/>
    </source>
</evidence>
<evidence type="ECO:0000256" key="1">
    <source>
        <dbReference type="ARBA" id="ARBA00022448"/>
    </source>
</evidence>
<dbReference type="GO" id="GO:1903806">
    <property type="term" value="P:L-isoleucine import across plasma membrane"/>
    <property type="evidence" value="ECO:0007669"/>
    <property type="project" value="TreeGrafter"/>
</dbReference>
<dbReference type="GO" id="GO:0042941">
    <property type="term" value="P:D-alanine transmembrane transport"/>
    <property type="evidence" value="ECO:0007669"/>
    <property type="project" value="TreeGrafter"/>
</dbReference>
<organism evidence="7 8">
    <name type="scientific">Pararobbsia silviterrae</name>
    <dbReference type="NCBI Taxonomy" id="1792498"/>
    <lineage>
        <taxon>Bacteria</taxon>
        <taxon>Pseudomonadati</taxon>
        <taxon>Pseudomonadota</taxon>
        <taxon>Betaproteobacteria</taxon>
        <taxon>Burkholderiales</taxon>
        <taxon>Burkholderiaceae</taxon>
        <taxon>Pararobbsia</taxon>
    </lineage>
</organism>
<dbReference type="InterPro" id="IPR051120">
    <property type="entry name" value="ABC_AA/LPS_Transport"/>
</dbReference>
<dbReference type="GO" id="GO:0015188">
    <property type="term" value="F:L-isoleucine transmembrane transporter activity"/>
    <property type="evidence" value="ECO:0007669"/>
    <property type="project" value="TreeGrafter"/>
</dbReference>
<keyword evidence="2" id="KW-1003">Cell membrane</keyword>
<dbReference type="EMBL" id="RBZU01000001">
    <property type="protein sequence ID" value="RKP59365.1"/>
    <property type="molecule type" value="Genomic_DNA"/>
</dbReference>
<dbReference type="CDD" id="cd03219">
    <property type="entry name" value="ABC_Mj1267_LivG_branched"/>
    <property type="match status" value="1"/>
</dbReference>
<evidence type="ECO:0000313" key="7">
    <source>
        <dbReference type="EMBL" id="RKP59365.1"/>
    </source>
</evidence>
<evidence type="ECO:0000256" key="4">
    <source>
        <dbReference type="ARBA" id="ARBA00022741"/>
    </source>
</evidence>
<dbReference type="GO" id="GO:0005524">
    <property type="term" value="F:ATP binding"/>
    <property type="evidence" value="ECO:0007669"/>
    <property type="project" value="UniProtKB-KW"/>
</dbReference>
<keyword evidence="3" id="KW-0472">Membrane</keyword>
<dbReference type="OrthoDB" id="9781337at2"/>
<dbReference type="GO" id="GO:0005886">
    <property type="term" value="C:plasma membrane"/>
    <property type="evidence" value="ECO:0007669"/>
    <property type="project" value="TreeGrafter"/>
</dbReference>
<dbReference type="PROSITE" id="PS50893">
    <property type="entry name" value="ABC_TRANSPORTER_2"/>
    <property type="match status" value="1"/>
</dbReference>
<dbReference type="GO" id="GO:0005304">
    <property type="term" value="F:L-valine transmembrane transporter activity"/>
    <property type="evidence" value="ECO:0007669"/>
    <property type="project" value="TreeGrafter"/>
</dbReference>
<dbReference type="SMART" id="SM00382">
    <property type="entry name" value="AAA"/>
    <property type="match status" value="1"/>
</dbReference>
<dbReference type="InterPro" id="IPR032823">
    <property type="entry name" value="BCA_ABC_TP_C"/>
</dbReference>
<keyword evidence="1" id="KW-0813">Transport</keyword>
<dbReference type="Proteomes" id="UP000270342">
    <property type="component" value="Unassembled WGS sequence"/>
</dbReference>
<dbReference type="InterPro" id="IPR027417">
    <property type="entry name" value="P-loop_NTPase"/>
</dbReference>
<dbReference type="Gene3D" id="3.40.50.300">
    <property type="entry name" value="P-loop containing nucleotide triphosphate hydrolases"/>
    <property type="match status" value="1"/>
</dbReference>
<dbReference type="Pfam" id="PF00005">
    <property type="entry name" value="ABC_tran"/>
    <property type="match status" value="1"/>
</dbReference>
<dbReference type="PANTHER" id="PTHR45772:SF7">
    <property type="entry name" value="AMINO ACID ABC TRANSPORTER ATP-BINDING PROTEIN"/>
    <property type="match status" value="1"/>
</dbReference>
<sequence>MKAAHGSRMVAEGVHVTFGGIAALTDVTLSLRQGEVLGLIGPNGAGKTTMVNVLSGFQQPTRGSMKLDDVAVGVKGPHMTARAGIGRTFQAGRLFRGLSVGENLAVAAMSAGLGNRLARKRAAEILDWMECLDMIDQPCDSLSYGNERRIGIGRALALDPKFALLDEPASGMNEAECQALMHLIAAIPRDFGCGVLLIEHNMDVVMGACERIHVLDGGKSIAEGTPAEIQSNQAVRRAYLGDKATHRDSQPEAA</sequence>
<evidence type="ECO:0000259" key="6">
    <source>
        <dbReference type="PROSITE" id="PS50893"/>
    </source>
</evidence>